<dbReference type="Proteomes" id="UP000176413">
    <property type="component" value="Unassembled WGS sequence"/>
</dbReference>
<proteinExistence type="predicted"/>
<name>A0A1F6MCE2_9BACT</name>
<dbReference type="InterPro" id="IPR008972">
    <property type="entry name" value="Cupredoxin"/>
</dbReference>
<reference evidence="2 3" key="1">
    <citation type="journal article" date="2016" name="Nat. Commun.">
        <title>Thousands of microbial genomes shed light on interconnected biogeochemical processes in an aquifer system.</title>
        <authorList>
            <person name="Anantharaman K."/>
            <person name="Brown C.T."/>
            <person name="Hug L.A."/>
            <person name="Sharon I."/>
            <person name="Castelle C.J."/>
            <person name="Probst A.J."/>
            <person name="Thomas B.C."/>
            <person name="Singh A."/>
            <person name="Wilkins M.J."/>
            <person name="Karaoz U."/>
            <person name="Brodie E.L."/>
            <person name="Williams K.H."/>
            <person name="Hubbard S.S."/>
            <person name="Banfield J.F."/>
        </authorList>
    </citation>
    <scope>NUCLEOTIDE SEQUENCE [LARGE SCALE GENOMIC DNA]</scope>
</reference>
<accession>A0A1F6MCE2</accession>
<comment type="caution">
    <text evidence="2">The sequence shown here is derived from an EMBL/GenBank/DDBJ whole genome shotgun (WGS) entry which is preliminary data.</text>
</comment>
<dbReference type="Pfam" id="PF13473">
    <property type="entry name" value="Cupredoxin_1"/>
    <property type="match status" value="1"/>
</dbReference>
<sequence length="130" mass="13890">MKTFLSIILALMLIGGLVWLTSDPKDSGTGSTTTQNNVSVVNGRQIVRITAKGGYWPRQTVAKANLPTTIKVTTNGSFDCSVALTIPALKHRSFLPATGETDIDLPEQKPGSIVQGLCAMGMYSFVISFN</sequence>
<dbReference type="AlphaFoldDB" id="A0A1F6MCE2"/>
<protein>
    <recommendedName>
        <fullName evidence="1">EfeO-type cupredoxin-like domain-containing protein</fullName>
    </recommendedName>
</protein>
<evidence type="ECO:0000313" key="3">
    <source>
        <dbReference type="Proteomes" id="UP000176413"/>
    </source>
</evidence>
<feature type="domain" description="EfeO-type cupredoxin-like" evidence="1">
    <location>
        <begin position="32"/>
        <end position="112"/>
    </location>
</feature>
<dbReference type="EMBL" id="MFQA01000007">
    <property type="protein sequence ID" value="OGH69285.1"/>
    <property type="molecule type" value="Genomic_DNA"/>
</dbReference>
<organism evidence="2 3">
    <name type="scientific">Candidatus Magasanikbacteria bacterium RIFCSPHIGHO2_02_FULL_45_10</name>
    <dbReference type="NCBI Taxonomy" id="1798679"/>
    <lineage>
        <taxon>Bacteria</taxon>
        <taxon>Candidatus Magasanikiibacteriota</taxon>
    </lineage>
</organism>
<evidence type="ECO:0000313" key="2">
    <source>
        <dbReference type="EMBL" id="OGH69285.1"/>
    </source>
</evidence>
<dbReference type="InterPro" id="IPR028096">
    <property type="entry name" value="EfeO_Cupredoxin"/>
</dbReference>
<dbReference type="Gene3D" id="2.60.40.420">
    <property type="entry name" value="Cupredoxins - blue copper proteins"/>
    <property type="match status" value="1"/>
</dbReference>
<gene>
    <name evidence="2" type="ORF">A3D53_00710</name>
</gene>
<evidence type="ECO:0000259" key="1">
    <source>
        <dbReference type="Pfam" id="PF13473"/>
    </source>
</evidence>